<name>A0A839GMF3_9BACT</name>
<dbReference type="InterPro" id="IPR005252">
    <property type="entry name" value="CoaBC"/>
</dbReference>
<dbReference type="GO" id="GO:0015941">
    <property type="term" value="P:pantothenate catabolic process"/>
    <property type="evidence" value="ECO:0007669"/>
    <property type="project" value="InterPro"/>
</dbReference>
<keyword evidence="2" id="KW-0436">Ligase</keyword>
<dbReference type="GO" id="GO:0015937">
    <property type="term" value="P:coenzyme A biosynthetic process"/>
    <property type="evidence" value="ECO:0007669"/>
    <property type="project" value="InterPro"/>
</dbReference>
<comment type="caution">
    <text evidence="2">The sequence shown here is derived from an EMBL/GenBank/DDBJ whole genome shotgun (WGS) entry which is preliminary data.</text>
</comment>
<dbReference type="InterPro" id="IPR035929">
    <property type="entry name" value="CoaB-like_sf"/>
</dbReference>
<dbReference type="AlphaFoldDB" id="A0A839GMF3"/>
<dbReference type="Pfam" id="PF04127">
    <property type="entry name" value="DFP"/>
    <property type="match status" value="1"/>
</dbReference>
<dbReference type="GO" id="GO:0004633">
    <property type="term" value="F:phosphopantothenoylcysteine decarboxylase activity"/>
    <property type="evidence" value="ECO:0007669"/>
    <property type="project" value="UniProtKB-EC"/>
</dbReference>
<dbReference type="Gene3D" id="3.40.50.10300">
    <property type="entry name" value="CoaB-like"/>
    <property type="match status" value="1"/>
</dbReference>
<evidence type="ECO:0000259" key="1">
    <source>
        <dbReference type="Pfam" id="PF04127"/>
    </source>
</evidence>
<feature type="domain" description="DNA/pantothenate metabolism flavoprotein C-terminal" evidence="1">
    <location>
        <begin position="7"/>
        <end position="216"/>
    </location>
</feature>
<dbReference type="NCBIfam" id="TIGR00521">
    <property type="entry name" value="coaBC_dfp"/>
    <property type="match status" value="1"/>
</dbReference>
<dbReference type="InterPro" id="IPR007085">
    <property type="entry name" value="DNA/pantothenate-metab_flavo_C"/>
</dbReference>
<organism evidence="2 3">
    <name type="scientific">Rufibacter quisquiliarum</name>
    <dbReference type="NCBI Taxonomy" id="1549639"/>
    <lineage>
        <taxon>Bacteria</taxon>
        <taxon>Pseudomonadati</taxon>
        <taxon>Bacteroidota</taxon>
        <taxon>Cytophagia</taxon>
        <taxon>Cytophagales</taxon>
        <taxon>Hymenobacteraceae</taxon>
        <taxon>Rufibacter</taxon>
    </lineage>
</organism>
<reference evidence="2 3" key="1">
    <citation type="submission" date="2020-08" db="EMBL/GenBank/DDBJ databases">
        <title>Genomic Encyclopedia of Type Strains, Phase IV (KMG-IV): sequencing the most valuable type-strain genomes for metagenomic binning, comparative biology and taxonomic classification.</title>
        <authorList>
            <person name="Goeker M."/>
        </authorList>
    </citation>
    <scope>NUCLEOTIDE SEQUENCE [LARGE SCALE GENOMIC DNA]</scope>
    <source>
        <strain evidence="2 3">DSM 29854</strain>
    </source>
</reference>
<evidence type="ECO:0000313" key="2">
    <source>
        <dbReference type="EMBL" id="MBA9075628.1"/>
    </source>
</evidence>
<dbReference type="Proteomes" id="UP000563094">
    <property type="component" value="Unassembled WGS sequence"/>
</dbReference>
<dbReference type="GO" id="GO:0004632">
    <property type="term" value="F:phosphopantothenate--cysteine ligase activity"/>
    <property type="evidence" value="ECO:0007669"/>
    <property type="project" value="UniProtKB-EC"/>
</dbReference>
<protein>
    <submittedName>
        <fullName evidence="2">Phosphopantothenoylcysteine decarboxylase/phosphopantothenate--cysteine ligase</fullName>
        <ecNumber evidence="2">4.1.1.36</ecNumber>
        <ecNumber evidence="2">6.3.2.5</ecNumber>
    </submittedName>
</protein>
<dbReference type="RefSeq" id="WP_377047709.1">
    <property type="nucleotide sequence ID" value="NZ_JBHLTU010000002.1"/>
</dbReference>
<evidence type="ECO:0000313" key="3">
    <source>
        <dbReference type="Proteomes" id="UP000563094"/>
    </source>
</evidence>
<dbReference type="EC" id="4.1.1.36" evidence="2"/>
<gene>
    <name evidence="2" type="ORF">FHS90_000325</name>
</gene>
<proteinExistence type="predicted"/>
<dbReference type="EMBL" id="JACJIQ010000001">
    <property type="protein sequence ID" value="MBA9075628.1"/>
    <property type="molecule type" value="Genomic_DNA"/>
</dbReference>
<keyword evidence="2" id="KW-0456">Lyase</keyword>
<dbReference type="SUPFAM" id="SSF102645">
    <property type="entry name" value="CoaB-like"/>
    <property type="match status" value="1"/>
</dbReference>
<keyword evidence="3" id="KW-1185">Reference proteome</keyword>
<sequence length="223" mass="24469">MQNALFSGKKVLITAGPTYEPIDPVRFIGNHSTGKMGYALARRFAEQGAQVQLVSGPTSMKLEHPQVEVIPVMTADEMYAACQQRAAAADIWVFAAAVADYKPSRVAPSKIKKSEASFTIELVKNVDIAAALGKEKKTGQFAVGFALETDQELENAQAKLRKKNLDMVVLNSLRDPGAGFRHDTNKITIVKQNTVEEYALKSKDEVAEDILESIKKEWACVQK</sequence>
<accession>A0A839GMF3</accession>
<dbReference type="EC" id="6.3.2.5" evidence="2"/>
<dbReference type="GO" id="GO:0010181">
    <property type="term" value="F:FMN binding"/>
    <property type="evidence" value="ECO:0007669"/>
    <property type="project" value="InterPro"/>
</dbReference>